<keyword evidence="2" id="KW-1185">Reference proteome</keyword>
<evidence type="ECO:0000313" key="1">
    <source>
        <dbReference type="EMBL" id="KAG9461655.1"/>
    </source>
</evidence>
<dbReference type="Proteomes" id="UP000770717">
    <property type="component" value="Unassembled WGS sequence"/>
</dbReference>
<name>A0A8J6BEJ0_ELECQ</name>
<gene>
    <name evidence="1" type="ORF">GDO78_016121</name>
</gene>
<accession>A0A8J6BEJ0</accession>
<evidence type="ECO:0000313" key="2">
    <source>
        <dbReference type="Proteomes" id="UP000770717"/>
    </source>
</evidence>
<dbReference type="AlphaFoldDB" id="A0A8J6BEJ0"/>
<protein>
    <submittedName>
        <fullName evidence="1">Uncharacterized protein</fullName>
    </submittedName>
</protein>
<reference evidence="1" key="1">
    <citation type="thesis" date="2020" institute="ProQuest LLC" country="789 East Eisenhower Parkway, Ann Arbor, MI, USA">
        <title>Comparative Genomics and Chromosome Evolution.</title>
        <authorList>
            <person name="Mudd A.B."/>
        </authorList>
    </citation>
    <scope>NUCLEOTIDE SEQUENCE</scope>
    <source>
        <strain evidence="1">HN-11 Male</strain>
        <tissue evidence="1">Kidney and liver</tissue>
    </source>
</reference>
<sequence>MTSSHAVMNVKCVIKLLNCTYPPQISDPCYTLSLLFPPVSRDQIPAVASDPGVILASRYLVMGPRQTTGDCLRDAVWRGEP</sequence>
<organism evidence="1 2">
    <name type="scientific">Eleutherodactylus coqui</name>
    <name type="common">Puerto Rican coqui</name>
    <dbReference type="NCBI Taxonomy" id="57060"/>
    <lineage>
        <taxon>Eukaryota</taxon>
        <taxon>Metazoa</taxon>
        <taxon>Chordata</taxon>
        <taxon>Craniata</taxon>
        <taxon>Vertebrata</taxon>
        <taxon>Euteleostomi</taxon>
        <taxon>Amphibia</taxon>
        <taxon>Batrachia</taxon>
        <taxon>Anura</taxon>
        <taxon>Neobatrachia</taxon>
        <taxon>Hyloidea</taxon>
        <taxon>Eleutherodactylidae</taxon>
        <taxon>Eleutherodactylinae</taxon>
        <taxon>Eleutherodactylus</taxon>
        <taxon>Eleutherodactylus</taxon>
    </lineage>
</organism>
<proteinExistence type="predicted"/>
<comment type="caution">
    <text evidence="1">The sequence shown here is derived from an EMBL/GenBank/DDBJ whole genome shotgun (WGS) entry which is preliminary data.</text>
</comment>
<dbReference type="EMBL" id="WNTK01018195">
    <property type="protein sequence ID" value="KAG9461655.1"/>
    <property type="molecule type" value="Genomic_DNA"/>
</dbReference>